<reference evidence="1 2" key="1">
    <citation type="journal article" date="2017" name="Curr. Biol.">
        <title>The Evolution of Venom by Co-option of Single-Copy Genes.</title>
        <authorList>
            <person name="Martinson E.O."/>
            <person name="Mrinalini"/>
            <person name="Kelkar Y.D."/>
            <person name="Chang C.H."/>
            <person name="Werren J.H."/>
        </authorList>
    </citation>
    <scope>NUCLEOTIDE SEQUENCE [LARGE SCALE GENOMIC DNA]</scope>
    <source>
        <strain evidence="1 2">Alberta</strain>
        <tissue evidence="1">Whole body</tissue>
    </source>
</reference>
<accession>A0A232EG74</accession>
<protein>
    <submittedName>
        <fullName evidence="1">Uncharacterized protein</fullName>
    </submittedName>
</protein>
<name>A0A232EG74_9HYME</name>
<evidence type="ECO:0000313" key="1">
    <source>
        <dbReference type="EMBL" id="OXU17347.1"/>
    </source>
</evidence>
<evidence type="ECO:0000313" key="2">
    <source>
        <dbReference type="Proteomes" id="UP000215335"/>
    </source>
</evidence>
<organism evidence="1 2">
    <name type="scientific">Trichomalopsis sarcophagae</name>
    <dbReference type="NCBI Taxonomy" id="543379"/>
    <lineage>
        <taxon>Eukaryota</taxon>
        <taxon>Metazoa</taxon>
        <taxon>Ecdysozoa</taxon>
        <taxon>Arthropoda</taxon>
        <taxon>Hexapoda</taxon>
        <taxon>Insecta</taxon>
        <taxon>Pterygota</taxon>
        <taxon>Neoptera</taxon>
        <taxon>Endopterygota</taxon>
        <taxon>Hymenoptera</taxon>
        <taxon>Apocrita</taxon>
        <taxon>Proctotrupomorpha</taxon>
        <taxon>Chalcidoidea</taxon>
        <taxon>Pteromalidae</taxon>
        <taxon>Pteromalinae</taxon>
        <taxon>Trichomalopsis</taxon>
    </lineage>
</organism>
<comment type="caution">
    <text evidence="1">The sequence shown here is derived from an EMBL/GenBank/DDBJ whole genome shotgun (WGS) entry which is preliminary data.</text>
</comment>
<gene>
    <name evidence="1" type="ORF">TSAR_013392</name>
</gene>
<proteinExistence type="predicted"/>
<dbReference type="AlphaFoldDB" id="A0A232EG74"/>
<sequence>MRVKKTYLLNSGNNCCPLLTIKWNKKSTLITNDNTKNQRSGRYVSRLKMHISCVIEKSIIIYFRTEIVSKTNAKLTLF</sequence>
<dbReference type="Proteomes" id="UP000215335">
    <property type="component" value="Unassembled WGS sequence"/>
</dbReference>
<dbReference type="EMBL" id="NNAY01004846">
    <property type="protein sequence ID" value="OXU17347.1"/>
    <property type="molecule type" value="Genomic_DNA"/>
</dbReference>
<keyword evidence="2" id="KW-1185">Reference proteome</keyword>